<dbReference type="RefSeq" id="WP_013493766.1">
    <property type="nucleotide sequence ID" value="NC_014830.1"/>
</dbReference>
<reference evidence="1 2" key="1">
    <citation type="journal article" date="2010" name="Stand. Genomic Sci.">
        <title>Complete genome sequence of Intrasporangium calvum type strain (7 KIP).</title>
        <authorList>
            <person name="Del Rio T.G."/>
            <person name="Chertkov O."/>
            <person name="Yasawong M."/>
            <person name="Lucas S."/>
            <person name="Deshpande S."/>
            <person name="Cheng J.F."/>
            <person name="Detter C."/>
            <person name="Tapia R."/>
            <person name="Han C."/>
            <person name="Goodwin L."/>
            <person name="Pitluck S."/>
            <person name="Liolios K."/>
            <person name="Ivanova N."/>
            <person name="Mavromatis K."/>
            <person name="Pati A."/>
            <person name="Chen A."/>
            <person name="Palaniappan K."/>
            <person name="Land M."/>
            <person name="Hauser L."/>
            <person name="Chang Y.J."/>
            <person name="Jeffries C.D."/>
            <person name="Rohde M."/>
            <person name="Pukall R."/>
            <person name="Sikorski J."/>
            <person name="Goker M."/>
            <person name="Woyke T."/>
            <person name="Bristow J."/>
            <person name="Eisen J.A."/>
            <person name="Markowitz V."/>
            <person name="Hugenholtz P."/>
            <person name="Kyrpides N.C."/>
            <person name="Klenk H.P."/>
            <person name="Lapidus A."/>
        </authorList>
    </citation>
    <scope>NUCLEOTIDE SEQUENCE [LARGE SCALE GENOMIC DNA]</scope>
    <source>
        <strain evidence="2">ATCC 23552 / DSM 43043 / JCM 3097 / NBRC 12989 / 7 KIP</strain>
    </source>
</reference>
<sequence>MSDEATNDLVDGALADEIELVSDLVVAASTSPRHFTPEEVDALLGITGAEVEVPSGREPAG</sequence>
<proteinExistence type="predicted"/>
<dbReference type="AlphaFoldDB" id="E6SAZ3"/>
<name>E6SAZ3_INTC7</name>
<dbReference type="STRING" id="710696.Intca_2959"/>
<protein>
    <submittedName>
        <fullName evidence="1">Uncharacterized protein</fullName>
    </submittedName>
</protein>
<keyword evidence="2" id="KW-1185">Reference proteome</keyword>
<dbReference type="EMBL" id="CP002343">
    <property type="protein sequence ID" value="ADU49454.1"/>
    <property type="molecule type" value="Genomic_DNA"/>
</dbReference>
<dbReference type="KEGG" id="ica:Intca_2959"/>
<dbReference type="HOGENOM" id="CLU_2916383_0_0_11"/>
<evidence type="ECO:0000313" key="2">
    <source>
        <dbReference type="Proteomes" id="UP000008914"/>
    </source>
</evidence>
<gene>
    <name evidence="1" type="ordered locus">Intca_2959</name>
</gene>
<dbReference type="Proteomes" id="UP000008914">
    <property type="component" value="Chromosome"/>
</dbReference>
<accession>E6SAZ3</accession>
<organism evidence="1 2">
    <name type="scientific">Intrasporangium calvum (strain ATCC 23552 / DSM 43043 / JCM 3097 / NBRC 12989 / NCIMB 10167 / NRRL B-3866 / 7 KIP)</name>
    <dbReference type="NCBI Taxonomy" id="710696"/>
    <lineage>
        <taxon>Bacteria</taxon>
        <taxon>Bacillati</taxon>
        <taxon>Actinomycetota</taxon>
        <taxon>Actinomycetes</taxon>
        <taxon>Micrococcales</taxon>
        <taxon>Intrasporangiaceae</taxon>
        <taxon>Intrasporangium</taxon>
    </lineage>
</organism>
<evidence type="ECO:0000313" key="1">
    <source>
        <dbReference type="EMBL" id="ADU49454.1"/>
    </source>
</evidence>